<dbReference type="InterPro" id="IPR012437">
    <property type="entry name" value="DUF1638"/>
</dbReference>
<name>A0A1F2PNG1_9FIRM</name>
<organism evidence="3 4">
    <name type="scientific">Acetobacterium wieringae</name>
    <dbReference type="NCBI Taxonomy" id="52694"/>
    <lineage>
        <taxon>Bacteria</taxon>
        <taxon>Bacillati</taxon>
        <taxon>Bacillota</taxon>
        <taxon>Clostridia</taxon>
        <taxon>Eubacteriales</taxon>
        <taxon>Eubacteriaceae</taxon>
        <taxon>Acetobacterium</taxon>
    </lineage>
</organism>
<dbReference type="AlphaFoldDB" id="A0A1F2PNG1"/>
<dbReference type="STRING" id="52694.ACWI_01220"/>
<dbReference type="Pfam" id="PF07796">
    <property type="entry name" value="DUF1638"/>
    <property type="match status" value="1"/>
</dbReference>
<keyword evidence="1" id="KW-0175">Coiled coil</keyword>
<comment type="caution">
    <text evidence="3">The sequence shown here is derived from an EMBL/GenBank/DDBJ whole genome shotgun (WGS) entry which is preliminary data.</text>
</comment>
<dbReference type="Proteomes" id="UP000176244">
    <property type="component" value="Unassembled WGS sequence"/>
</dbReference>
<feature type="coiled-coil region" evidence="1">
    <location>
        <begin position="36"/>
        <end position="63"/>
    </location>
</feature>
<gene>
    <name evidence="3" type="ORF">ACWI_01220</name>
</gene>
<evidence type="ECO:0000313" key="4">
    <source>
        <dbReference type="Proteomes" id="UP000176244"/>
    </source>
</evidence>
<dbReference type="RefSeq" id="WP_070369509.1">
    <property type="nucleotide sequence ID" value="NZ_LKEU01000010.1"/>
</dbReference>
<evidence type="ECO:0000313" key="3">
    <source>
        <dbReference type="EMBL" id="OFV72216.1"/>
    </source>
</evidence>
<evidence type="ECO:0000256" key="1">
    <source>
        <dbReference type="SAM" id="Coils"/>
    </source>
</evidence>
<reference evidence="3 4" key="1">
    <citation type="submission" date="2015-09" db="EMBL/GenBank/DDBJ databases">
        <title>Genome sequence of Acetobacterium wieringae DSM 1911.</title>
        <authorList>
            <person name="Poehlein A."/>
            <person name="Bengelsdorf F.R."/>
            <person name="Schiel-Bengelsdorf B."/>
            <person name="Duerre P."/>
            <person name="Daniel R."/>
        </authorList>
    </citation>
    <scope>NUCLEOTIDE SEQUENCE [LARGE SCALE GENOMIC DNA]</scope>
    <source>
        <strain evidence="3 4">DSM 1911</strain>
    </source>
</reference>
<protein>
    <recommendedName>
        <fullName evidence="2">DUF1638 domain-containing protein</fullName>
    </recommendedName>
</protein>
<dbReference type="OrthoDB" id="9787351at2"/>
<dbReference type="EMBL" id="LKEU01000010">
    <property type="protein sequence ID" value="OFV72216.1"/>
    <property type="molecule type" value="Genomic_DNA"/>
</dbReference>
<feature type="domain" description="DUF1638" evidence="2">
    <location>
        <begin position="30"/>
        <end position="192"/>
    </location>
</feature>
<sequence length="223" mass="25458">MKRLLIACETIKDEVELALKKNSVELETVWMSNMLHDSPERLKNALQEEIDKAEEEYDQLLFAYGNCGNGLLGLKSNTATLIIPRYGDCIDILLSEKEELERIRTSTYFLTEGWLRGGKSLDKEFAHNREKYGESRARKVMDIMFRNYKNLMLIDTGAYSVDNSLSRVNDIGELIGLEVVVDQGSISPLEKLVTGQWQEGFCIIPPGQMTTHDDFDEVTVRNR</sequence>
<accession>A0A1F2PNG1</accession>
<evidence type="ECO:0000259" key="2">
    <source>
        <dbReference type="Pfam" id="PF07796"/>
    </source>
</evidence>
<proteinExistence type="predicted"/>